<keyword evidence="2" id="KW-1185">Reference proteome</keyword>
<dbReference type="GeneID" id="64670320"/>
<dbReference type="AlphaFoldDB" id="A0AAD4DS79"/>
<protein>
    <submittedName>
        <fullName evidence="1">Uncharacterized protein</fullName>
    </submittedName>
</protein>
<accession>A0AAD4DS79</accession>
<dbReference type="Proteomes" id="UP001195769">
    <property type="component" value="Unassembled WGS sequence"/>
</dbReference>
<comment type="caution">
    <text evidence="1">The sequence shown here is derived from an EMBL/GenBank/DDBJ whole genome shotgun (WGS) entry which is preliminary data.</text>
</comment>
<sequence>DPDPRLQAQKARHLSKYIFPLQYGLSNVFSQPSAAKETYKQPNFADREREIQVRLGLSRYTDLFGTCKTPKRLKEVLVLLDKMIWRHGKCHYKLLRDTVCPSKVDKLQVIARASLIFAHRSRQRTTRRWTAASYW</sequence>
<proteinExistence type="predicted"/>
<feature type="non-terminal residue" evidence="1">
    <location>
        <position position="135"/>
    </location>
</feature>
<evidence type="ECO:0000313" key="2">
    <source>
        <dbReference type="Proteomes" id="UP001195769"/>
    </source>
</evidence>
<dbReference type="RefSeq" id="XP_041218566.1">
    <property type="nucleotide sequence ID" value="XM_041376022.1"/>
</dbReference>
<dbReference type="EMBL" id="JABBWK010000111">
    <property type="protein sequence ID" value="KAG1892990.1"/>
    <property type="molecule type" value="Genomic_DNA"/>
</dbReference>
<gene>
    <name evidence="1" type="ORF">F5891DRAFT_963610</name>
</gene>
<name>A0AAD4DS79_9AGAM</name>
<reference evidence="1" key="1">
    <citation type="journal article" date="2020" name="New Phytol.">
        <title>Comparative genomics reveals dynamic genome evolution in host specialist ectomycorrhizal fungi.</title>
        <authorList>
            <person name="Lofgren L.A."/>
            <person name="Nguyen N.H."/>
            <person name="Vilgalys R."/>
            <person name="Ruytinx J."/>
            <person name="Liao H.L."/>
            <person name="Branco S."/>
            <person name="Kuo A."/>
            <person name="LaButti K."/>
            <person name="Lipzen A."/>
            <person name="Andreopoulos W."/>
            <person name="Pangilinan J."/>
            <person name="Riley R."/>
            <person name="Hundley H."/>
            <person name="Na H."/>
            <person name="Barry K."/>
            <person name="Grigoriev I.V."/>
            <person name="Stajich J.E."/>
            <person name="Kennedy P.G."/>
        </authorList>
    </citation>
    <scope>NUCLEOTIDE SEQUENCE</scope>
    <source>
        <strain evidence="1">FC203</strain>
    </source>
</reference>
<dbReference type="Gene3D" id="1.10.132.70">
    <property type="match status" value="1"/>
</dbReference>
<evidence type="ECO:0000313" key="1">
    <source>
        <dbReference type="EMBL" id="KAG1892990.1"/>
    </source>
</evidence>
<organism evidence="1 2">
    <name type="scientific">Suillus fuscotomentosus</name>
    <dbReference type="NCBI Taxonomy" id="1912939"/>
    <lineage>
        <taxon>Eukaryota</taxon>
        <taxon>Fungi</taxon>
        <taxon>Dikarya</taxon>
        <taxon>Basidiomycota</taxon>
        <taxon>Agaricomycotina</taxon>
        <taxon>Agaricomycetes</taxon>
        <taxon>Agaricomycetidae</taxon>
        <taxon>Boletales</taxon>
        <taxon>Suillineae</taxon>
        <taxon>Suillaceae</taxon>
        <taxon>Suillus</taxon>
    </lineage>
</organism>